<name>A0A8J2JYS2_9HEXA</name>
<accession>A0A8J2JYS2</accession>
<evidence type="ECO:0000313" key="2">
    <source>
        <dbReference type="Proteomes" id="UP000708208"/>
    </source>
</evidence>
<dbReference type="EMBL" id="CAJVCH010186623">
    <property type="protein sequence ID" value="CAG7729938.1"/>
    <property type="molecule type" value="Genomic_DNA"/>
</dbReference>
<dbReference type="AlphaFoldDB" id="A0A8J2JYS2"/>
<dbReference type="Proteomes" id="UP000708208">
    <property type="component" value="Unassembled WGS sequence"/>
</dbReference>
<protein>
    <submittedName>
        <fullName evidence="1">Uncharacterized protein</fullName>
    </submittedName>
</protein>
<comment type="caution">
    <text evidence="1">The sequence shown here is derived from an EMBL/GenBank/DDBJ whole genome shotgun (WGS) entry which is preliminary data.</text>
</comment>
<keyword evidence="2" id="KW-1185">Reference proteome</keyword>
<reference evidence="1" key="1">
    <citation type="submission" date="2021-06" db="EMBL/GenBank/DDBJ databases">
        <authorList>
            <person name="Hodson N. C."/>
            <person name="Mongue J. A."/>
            <person name="Jaron S. K."/>
        </authorList>
    </citation>
    <scope>NUCLEOTIDE SEQUENCE</scope>
</reference>
<evidence type="ECO:0000313" key="1">
    <source>
        <dbReference type="EMBL" id="CAG7729938.1"/>
    </source>
</evidence>
<proteinExistence type="predicted"/>
<feature type="non-terminal residue" evidence="1">
    <location>
        <position position="1"/>
    </location>
</feature>
<gene>
    <name evidence="1" type="ORF">AFUS01_LOCUS18623</name>
</gene>
<organism evidence="1 2">
    <name type="scientific">Allacma fusca</name>
    <dbReference type="NCBI Taxonomy" id="39272"/>
    <lineage>
        <taxon>Eukaryota</taxon>
        <taxon>Metazoa</taxon>
        <taxon>Ecdysozoa</taxon>
        <taxon>Arthropoda</taxon>
        <taxon>Hexapoda</taxon>
        <taxon>Collembola</taxon>
        <taxon>Symphypleona</taxon>
        <taxon>Sminthuridae</taxon>
        <taxon>Allacma</taxon>
    </lineage>
</organism>
<sequence length="145" mass="16489">YKTHLSAHPFITLEVSSIYSRIKPKYQHFSLKLNNLWTVRTPKNALHESLDHQCGTGSRNDDCRNCSCGGRFIIATIRSQIEGIRKEGVLGSILVKSPDDGIKREKRGIFKKFKKRLRKFGKQIENIGKTIRINYSSQGGWNAGV</sequence>